<sequence>MSPLGSPPHHARASIFTPPPICDKPRVVADLLRRRIFYTAAARWLRASEPSPISLRAATRRLVSIPPFDLHMASRSPCRSTDLSSIGRRYFDNVGDADLLQAGSTIPRRFYCRPHPSLAVEPGDPTKFLFGIRF</sequence>
<keyword evidence="2" id="KW-1185">Reference proteome</keyword>
<dbReference type="AlphaFoldDB" id="A0AA88ANU0"/>
<gene>
    <name evidence="1" type="ORF">TIFTF001_016503</name>
</gene>
<comment type="caution">
    <text evidence="1">The sequence shown here is derived from an EMBL/GenBank/DDBJ whole genome shotgun (WGS) entry which is preliminary data.</text>
</comment>
<dbReference type="EMBL" id="BTGU01000025">
    <property type="protein sequence ID" value="GMN47326.1"/>
    <property type="molecule type" value="Genomic_DNA"/>
</dbReference>
<name>A0AA88ANU0_FICCA</name>
<organism evidence="1 2">
    <name type="scientific">Ficus carica</name>
    <name type="common">Common fig</name>
    <dbReference type="NCBI Taxonomy" id="3494"/>
    <lineage>
        <taxon>Eukaryota</taxon>
        <taxon>Viridiplantae</taxon>
        <taxon>Streptophyta</taxon>
        <taxon>Embryophyta</taxon>
        <taxon>Tracheophyta</taxon>
        <taxon>Spermatophyta</taxon>
        <taxon>Magnoliopsida</taxon>
        <taxon>eudicotyledons</taxon>
        <taxon>Gunneridae</taxon>
        <taxon>Pentapetalae</taxon>
        <taxon>rosids</taxon>
        <taxon>fabids</taxon>
        <taxon>Rosales</taxon>
        <taxon>Moraceae</taxon>
        <taxon>Ficeae</taxon>
        <taxon>Ficus</taxon>
    </lineage>
</organism>
<evidence type="ECO:0000313" key="1">
    <source>
        <dbReference type="EMBL" id="GMN47326.1"/>
    </source>
</evidence>
<evidence type="ECO:0000313" key="2">
    <source>
        <dbReference type="Proteomes" id="UP001187192"/>
    </source>
</evidence>
<proteinExistence type="predicted"/>
<reference evidence="1" key="1">
    <citation type="submission" date="2023-07" db="EMBL/GenBank/DDBJ databases">
        <title>draft genome sequence of fig (Ficus carica).</title>
        <authorList>
            <person name="Takahashi T."/>
            <person name="Nishimura K."/>
        </authorList>
    </citation>
    <scope>NUCLEOTIDE SEQUENCE</scope>
</reference>
<accession>A0AA88ANU0</accession>
<dbReference type="Proteomes" id="UP001187192">
    <property type="component" value="Unassembled WGS sequence"/>
</dbReference>
<protein>
    <submittedName>
        <fullName evidence="1">Uncharacterized protein</fullName>
    </submittedName>
</protein>